<feature type="active site" description="Nucleophile" evidence="10">
    <location>
        <position position="261"/>
    </location>
</feature>
<dbReference type="InterPro" id="IPR001764">
    <property type="entry name" value="Glyco_hydro_3_N"/>
</dbReference>
<dbReference type="EC" id="3.2.1.52" evidence="10"/>
<dbReference type="Pfam" id="PF00933">
    <property type="entry name" value="Glyco_hydro_3"/>
    <property type="match status" value="1"/>
</dbReference>
<dbReference type="NCBIfam" id="NF003740">
    <property type="entry name" value="PRK05337.1"/>
    <property type="match status" value="1"/>
</dbReference>
<feature type="site" description="Important for catalytic activity" evidence="10">
    <location>
        <position position="190"/>
    </location>
</feature>
<evidence type="ECO:0000256" key="9">
    <source>
        <dbReference type="ARBA" id="ARBA00023316"/>
    </source>
</evidence>
<dbReference type="InterPro" id="IPR050226">
    <property type="entry name" value="NagZ_Beta-hexosaminidase"/>
</dbReference>
<feature type="binding site" evidence="10">
    <location>
        <position position="149"/>
    </location>
    <ligand>
        <name>substrate</name>
    </ligand>
</feature>
<keyword evidence="6 10" id="KW-0573">Peptidoglycan synthesis</keyword>
<evidence type="ECO:0000256" key="4">
    <source>
        <dbReference type="ARBA" id="ARBA00022801"/>
    </source>
</evidence>
<evidence type="ECO:0000256" key="6">
    <source>
        <dbReference type="ARBA" id="ARBA00022984"/>
    </source>
</evidence>
<comment type="function">
    <text evidence="10">Plays a role in peptidoglycan recycling by cleaving the terminal beta-1,4-linked N-acetylglucosamine (GlcNAc) from peptide-linked peptidoglycan fragments, giving rise to free GlcNAc, anhydro-N-acetylmuramic acid and anhydro-N-acetylmuramic acid-linked peptides.</text>
</comment>
<organism evidence="12 13">
    <name type="scientific">Keguizhuia sedimenti</name>
    <dbReference type="NCBI Taxonomy" id="3064264"/>
    <lineage>
        <taxon>Bacteria</taxon>
        <taxon>Pseudomonadati</taxon>
        <taxon>Pseudomonadota</taxon>
        <taxon>Betaproteobacteria</taxon>
        <taxon>Burkholderiales</taxon>
        <taxon>Oxalobacteraceae</taxon>
        <taxon>Keguizhuia</taxon>
    </lineage>
</organism>
<comment type="pathway">
    <text evidence="10">Cell wall biogenesis; peptidoglycan recycling.</text>
</comment>
<dbReference type="EMBL" id="JAUYVH010000004">
    <property type="protein sequence ID" value="MDQ9170643.1"/>
    <property type="molecule type" value="Genomic_DNA"/>
</dbReference>
<dbReference type="HAMAP" id="MF_00364">
    <property type="entry name" value="NagZ"/>
    <property type="match status" value="1"/>
</dbReference>
<comment type="similarity">
    <text evidence="10">Belongs to the glycosyl hydrolase 3 family. NagZ subfamily.</text>
</comment>
<feature type="binding site" evidence="10">
    <location>
        <begin position="179"/>
        <end position="180"/>
    </location>
    <ligand>
        <name>substrate</name>
    </ligand>
</feature>
<keyword evidence="7 10" id="KW-0326">Glycosidase</keyword>
<protein>
    <recommendedName>
        <fullName evidence="10">Beta-hexosaminidase</fullName>
        <ecNumber evidence="10">3.2.1.52</ecNumber>
    </recommendedName>
    <alternativeName>
        <fullName evidence="10">Beta-N-acetylhexosaminidase</fullName>
    </alternativeName>
    <alternativeName>
        <fullName evidence="10">N-acetyl-beta-glucosaminidase</fullName>
    </alternativeName>
</protein>
<evidence type="ECO:0000256" key="3">
    <source>
        <dbReference type="ARBA" id="ARBA00022618"/>
    </source>
</evidence>
<evidence type="ECO:0000313" key="13">
    <source>
        <dbReference type="Proteomes" id="UP001225596"/>
    </source>
</evidence>
<evidence type="ECO:0000256" key="7">
    <source>
        <dbReference type="ARBA" id="ARBA00023295"/>
    </source>
</evidence>
<dbReference type="Proteomes" id="UP001225596">
    <property type="component" value="Unassembled WGS sequence"/>
</dbReference>
<dbReference type="GO" id="GO:0004563">
    <property type="term" value="F:beta-N-acetylhexosaminidase activity"/>
    <property type="evidence" value="ECO:0007669"/>
    <property type="project" value="UniProtKB-EC"/>
</dbReference>
<gene>
    <name evidence="10 12" type="primary">nagZ</name>
    <name evidence="12" type="ORF">Q8A64_09510</name>
</gene>
<comment type="caution">
    <text evidence="12">The sequence shown here is derived from an EMBL/GenBank/DDBJ whole genome shotgun (WGS) entry which is preliminary data.</text>
</comment>
<feature type="binding site" evidence="10">
    <location>
        <position position="74"/>
    </location>
    <ligand>
        <name>substrate</name>
    </ligand>
</feature>
<dbReference type="PROSITE" id="PS00775">
    <property type="entry name" value="GLYCOSYL_HYDROL_F3"/>
    <property type="match status" value="1"/>
</dbReference>
<dbReference type="Gene3D" id="3.20.20.300">
    <property type="entry name" value="Glycoside hydrolase, family 3, N-terminal domain"/>
    <property type="match status" value="1"/>
</dbReference>
<keyword evidence="4 10" id="KW-0378">Hydrolase</keyword>
<dbReference type="PANTHER" id="PTHR30480">
    <property type="entry name" value="BETA-HEXOSAMINIDASE-RELATED"/>
    <property type="match status" value="1"/>
</dbReference>
<sequence>MTIINHLHGAQAKLGPVMLDVVGKELTQDDIRRIQHPLTGGVILFARNFESREQITALAKAIHEARPEVLLAVDHEGGRVQRFKSDGFTRLPAMRKLGELWDKDVLQAARAATDVGYVLAAELRACGIDLSFTPVLDLDYGSSGVIGDRAFHRDARVVTLLAKSLNHGLALAGMANCGKHFPGHGYVKADSHVAIPVDKRSLKAILSDDAAPYGWLGMSLAGVMPAHVIYPKVDEHPAGFSKKWLGMLREKFGFQGVIFSDDLSMEGASMEGGVVAGAHAALEAGCDMILICNAPDKADILLEQLDLERMLDLSSSVARLQALLPSGPAPSWDELQRDSRYLSAKQTVDALVQGSEMLAVDPTQAYLNRRKHV</sequence>
<evidence type="ECO:0000256" key="1">
    <source>
        <dbReference type="ARBA" id="ARBA00001231"/>
    </source>
</evidence>
<keyword evidence="3 10" id="KW-0132">Cell division</keyword>
<dbReference type="InterPro" id="IPR019800">
    <property type="entry name" value="Glyco_hydro_3_AS"/>
</dbReference>
<evidence type="ECO:0000256" key="2">
    <source>
        <dbReference type="ARBA" id="ARBA00022490"/>
    </source>
</evidence>
<comment type="catalytic activity">
    <reaction evidence="1 10">
        <text>Hydrolysis of terminal non-reducing N-acetyl-D-hexosamine residues in N-acetyl-beta-D-hexosaminides.</text>
        <dbReference type="EC" id="3.2.1.52"/>
    </reaction>
</comment>
<feature type="domain" description="Glycoside hydrolase family 3 N-terminal" evidence="11">
    <location>
        <begin position="20"/>
        <end position="321"/>
    </location>
</feature>
<feature type="binding site" evidence="10">
    <location>
        <position position="82"/>
    </location>
    <ligand>
        <name>substrate</name>
    </ligand>
</feature>
<dbReference type="InterPro" id="IPR036962">
    <property type="entry name" value="Glyco_hydro_3_N_sf"/>
</dbReference>
<dbReference type="SUPFAM" id="SSF51445">
    <property type="entry name" value="(Trans)glycosidases"/>
    <property type="match status" value="1"/>
</dbReference>
<evidence type="ECO:0000313" key="12">
    <source>
        <dbReference type="EMBL" id="MDQ9170643.1"/>
    </source>
</evidence>
<dbReference type="PANTHER" id="PTHR30480:SF13">
    <property type="entry name" value="BETA-HEXOSAMINIDASE"/>
    <property type="match status" value="1"/>
</dbReference>
<dbReference type="InterPro" id="IPR017853">
    <property type="entry name" value="GH"/>
</dbReference>
<keyword evidence="5 10" id="KW-0133">Cell shape</keyword>
<accession>A0ABU1BNP8</accession>
<evidence type="ECO:0000256" key="10">
    <source>
        <dbReference type="HAMAP-Rule" id="MF_00364"/>
    </source>
</evidence>
<evidence type="ECO:0000259" key="11">
    <source>
        <dbReference type="Pfam" id="PF00933"/>
    </source>
</evidence>
<name>A0ABU1BNP8_9BURK</name>
<dbReference type="InterPro" id="IPR022956">
    <property type="entry name" value="Beta_hexosaminidase_bac"/>
</dbReference>
<keyword evidence="13" id="KW-1185">Reference proteome</keyword>
<evidence type="ECO:0000256" key="8">
    <source>
        <dbReference type="ARBA" id="ARBA00023306"/>
    </source>
</evidence>
<feature type="active site" description="Proton donor/acceptor" evidence="10">
    <location>
        <position position="192"/>
    </location>
</feature>
<keyword evidence="8 10" id="KW-0131">Cell cycle</keyword>
<keyword evidence="9 10" id="KW-0961">Cell wall biogenesis/degradation</keyword>
<keyword evidence="2 10" id="KW-0963">Cytoplasm</keyword>
<proteinExistence type="inferred from homology"/>
<reference evidence="12 13" key="1">
    <citation type="submission" date="2023-08" db="EMBL/GenBank/DDBJ databases">
        <title>Oxalobacteraceae gen .nov., isolated from river sludge outside the plant.</title>
        <authorList>
            <person name="Zhao S.Y."/>
        </authorList>
    </citation>
    <scope>NUCLEOTIDE SEQUENCE [LARGE SCALE GENOMIC DNA]</scope>
    <source>
        <strain evidence="12 13">R-40</strain>
    </source>
</reference>
<evidence type="ECO:0000256" key="5">
    <source>
        <dbReference type="ARBA" id="ARBA00022960"/>
    </source>
</evidence>
<dbReference type="RefSeq" id="WP_338436572.1">
    <property type="nucleotide sequence ID" value="NZ_JAUYVH010000004.1"/>
</dbReference>
<comment type="subcellular location">
    <subcellularLocation>
        <location evidence="10">Cytoplasm</location>
    </subcellularLocation>
</comment>